<evidence type="ECO:0000313" key="1">
    <source>
        <dbReference type="EMBL" id="NMH90025.1"/>
    </source>
</evidence>
<dbReference type="AlphaFoldDB" id="A0A848DC29"/>
<organism evidence="1 2">
    <name type="scientific">Pseudonocardia bannensis</name>
    <dbReference type="NCBI Taxonomy" id="630973"/>
    <lineage>
        <taxon>Bacteria</taxon>
        <taxon>Bacillati</taxon>
        <taxon>Actinomycetota</taxon>
        <taxon>Actinomycetes</taxon>
        <taxon>Pseudonocardiales</taxon>
        <taxon>Pseudonocardiaceae</taxon>
        <taxon>Pseudonocardia</taxon>
    </lineage>
</organism>
<reference evidence="1 2" key="1">
    <citation type="submission" date="2020-04" db="EMBL/GenBank/DDBJ databases">
        <authorList>
            <person name="Klaysubun C."/>
            <person name="Duangmal K."/>
            <person name="Lipun K."/>
        </authorList>
    </citation>
    <scope>NUCLEOTIDE SEQUENCE [LARGE SCALE GENOMIC DNA]</scope>
    <source>
        <strain evidence="1 2">DSM 45300</strain>
    </source>
</reference>
<protein>
    <submittedName>
        <fullName evidence="1">Uncharacterized protein</fullName>
    </submittedName>
</protein>
<keyword evidence="2" id="KW-1185">Reference proteome</keyword>
<sequence>MFYIGPGADELTDEHEGYVSGRCPDGSLTGIWTDVRDEPGAYSGYVPACECGWTGDAADPTPAGHHAAQRRWLTDHFALLVRELPALARVDVTERDFLWSGVPAVVRTPPAGHTVS</sequence>
<accession>A0A848DC29</accession>
<name>A0A848DC29_9PSEU</name>
<proteinExistence type="predicted"/>
<comment type="caution">
    <text evidence="1">The sequence shown here is derived from an EMBL/GenBank/DDBJ whole genome shotgun (WGS) entry which is preliminary data.</text>
</comment>
<gene>
    <name evidence="1" type="ORF">HF519_00110</name>
</gene>
<dbReference type="RefSeq" id="WP_169409525.1">
    <property type="nucleotide sequence ID" value="NZ_JAAXKZ010000001.1"/>
</dbReference>
<dbReference type="Proteomes" id="UP000586918">
    <property type="component" value="Unassembled WGS sequence"/>
</dbReference>
<evidence type="ECO:0000313" key="2">
    <source>
        <dbReference type="Proteomes" id="UP000586918"/>
    </source>
</evidence>
<dbReference type="EMBL" id="JAAXKZ010000001">
    <property type="protein sequence ID" value="NMH90025.1"/>
    <property type="molecule type" value="Genomic_DNA"/>
</dbReference>